<organism evidence="3 4">
    <name type="scientific">Gymnopilus dilepis</name>
    <dbReference type="NCBI Taxonomy" id="231916"/>
    <lineage>
        <taxon>Eukaryota</taxon>
        <taxon>Fungi</taxon>
        <taxon>Dikarya</taxon>
        <taxon>Basidiomycota</taxon>
        <taxon>Agaricomycotina</taxon>
        <taxon>Agaricomycetes</taxon>
        <taxon>Agaricomycetidae</taxon>
        <taxon>Agaricales</taxon>
        <taxon>Agaricineae</taxon>
        <taxon>Hymenogastraceae</taxon>
        <taxon>Gymnopilus</taxon>
    </lineage>
</organism>
<dbReference type="Gene3D" id="3.40.50.1820">
    <property type="entry name" value="alpha/beta hydrolase"/>
    <property type="match status" value="1"/>
</dbReference>
<dbReference type="InParanoid" id="A0A409W793"/>
<protein>
    <recommendedName>
        <fullName evidence="2">Thioesterase domain-containing protein</fullName>
    </recommendedName>
</protein>
<dbReference type="OrthoDB" id="3248508at2759"/>
<evidence type="ECO:0000256" key="1">
    <source>
        <dbReference type="SAM" id="MobiDB-lite"/>
    </source>
</evidence>
<dbReference type="PANTHER" id="PTHR47842:SF3">
    <property type="entry name" value="DUF676 DOMAIN-CONTAINING PROTEIN"/>
    <property type="match status" value="1"/>
</dbReference>
<dbReference type="STRING" id="231916.A0A409W793"/>
<feature type="domain" description="Thioesterase" evidence="2">
    <location>
        <begin position="28"/>
        <end position="128"/>
    </location>
</feature>
<feature type="region of interest" description="Disordered" evidence="1">
    <location>
        <begin position="332"/>
        <end position="355"/>
    </location>
</feature>
<dbReference type="Pfam" id="PF00975">
    <property type="entry name" value="Thioesterase"/>
    <property type="match status" value="1"/>
</dbReference>
<dbReference type="AlphaFoldDB" id="A0A409W793"/>
<comment type="caution">
    <text evidence="3">The sequence shown here is derived from an EMBL/GenBank/DDBJ whole genome shotgun (WGS) entry which is preliminary data.</text>
</comment>
<dbReference type="EMBL" id="NHYE01005345">
    <property type="protein sequence ID" value="PPQ74368.1"/>
    <property type="molecule type" value="Genomic_DNA"/>
</dbReference>
<dbReference type="InterPro" id="IPR029058">
    <property type="entry name" value="AB_hydrolase_fold"/>
</dbReference>
<accession>A0A409W793</accession>
<sequence length="384" mass="42811">MYVAVLPLPPPLQITPDNLSTMLTRVHLIYIHGFQGNDTTFQSFPKHLQEHLETRIPQNLDIQIQSSLYPTYKSVKPISHATKNFLEWLSTQPPGPVILLGHSMGGLLAADAATDPANNPDKHRPKRIIGVIAFDTPYLGMHPHVVISGIASLLPKSDAEDSQQKEKAMNQHPQINVVDEKVTDDWDAFKKEAHIHPRTAPYSSESQPTASHSTTSVATTLSVVSKASSAITAAGALSHPPSPSQSHTKHFVERALAFFAAKEDDKFAKWLRKHADEPFSAGTRWVVEHFQFGICMFDPAGLKSRYSRLVEWEAEGGLWVNYWTTTVAKNHHHHHHHGHPHESHERDDRLPDDSRTSIERIDNDEALLANGILSANDISSSEHH</sequence>
<dbReference type="InterPro" id="IPR001031">
    <property type="entry name" value="Thioesterase"/>
</dbReference>
<feature type="region of interest" description="Disordered" evidence="1">
    <location>
        <begin position="197"/>
        <end position="217"/>
    </location>
</feature>
<gene>
    <name evidence="3" type="ORF">CVT26_000686</name>
</gene>
<keyword evidence="4" id="KW-1185">Reference proteome</keyword>
<dbReference type="Proteomes" id="UP000284706">
    <property type="component" value="Unassembled WGS sequence"/>
</dbReference>
<dbReference type="PANTHER" id="PTHR47842">
    <property type="entry name" value="EXPRESSED PROTEIN"/>
    <property type="match status" value="1"/>
</dbReference>
<proteinExistence type="predicted"/>
<name>A0A409W793_9AGAR</name>
<feature type="compositionally biased region" description="Basic and acidic residues" evidence="1">
    <location>
        <begin position="340"/>
        <end position="355"/>
    </location>
</feature>
<reference evidence="3 4" key="1">
    <citation type="journal article" date="2018" name="Evol. Lett.">
        <title>Horizontal gene cluster transfer increased hallucinogenic mushroom diversity.</title>
        <authorList>
            <person name="Reynolds H.T."/>
            <person name="Vijayakumar V."/>
            <person name="Gluck-Thaler E."/>
            <person name="Korotkin H.B."/>
            <person name="Matheny P.B."/>
            <person name="Slot J.C."/>
        </authorList>
    </citation>
    <scope>NUCLEOTIDE SEQUENCE [LARGE SCALE GENOMIC DNA]</scope>
    <source>
        <strain evidence="3 4">SRW20</strain>
    </source>
</reference>
<evidence type="ECO:0000313" key="3">
    <source>
        <dbReference type="EMBL" id="PPQ74368.1"/>
    </source>
</evidence>
<evidence type="ECO:0000259" key="2">
    <source>
        <dbReference type="Pfam" id="PF00975"/>
    </source>
</evidence>
<dbReference type="SUPFAM" id="SSF53474">
    <property type="entry name" value="alpha/beta-Hydrolases"/>
    <property type="match status" value="1"/>
</dbReference>
<evidence type="ECO:0000313" key="4">
    <source>
        <dbReference type="Proteomes" id="UP000284706"/>
    </source>
</evidence>